<feature type="transmembrane region" description="Helical" evidence="12">
    <location>
        <begin position="420"/>
        <end position="444"/>
    </location>
</feature>
<evidence type="ECO:0000259" key="14">
    <source>
        <dbReference type="Pfam" id="PF12819"/>
    </source>
</evidence>
<keyword evidence="3" id="KW-0808">Transferase</keyword>
<keyword evidence="7 11" id="KW-0067">ATP-binding</keyword>
<keyword evidence="2" id="KW-0723">Serine/threonine-protein kinase</keyword>
<evidence type="ECO:0000256" key="3">
    <source>
        <dbReference type="ARBA" id="ARBA00022679"/>
    </source>
</evidence>
<evidence type="ECO:0000256" key="13">
    <source>
        <dbReference type="SAM" id="SignalP"/>
    </source>
</evidence>
<dbReference type="GO" id="GO:0004714">
    <property type="term" value="F:transmembrane receptor protein tyrosine kinase activity"/>
    <property type="evidence" value="ECO:0007669"/>
    <property type="project" value="InterPro"/>
</dbReference>
<keyword evidence="9 12" id="KW-0472">Membrane</keyword>
<protein>
    <recommendedName>
        <fullName evidence="14">Malectin-like domain-containing protein</fullName>
    </recommendedName>
</protein>
<organism evidence="15 16">
    <name type="scientific">Cannabis sativa</name>
    <name type="common">Hemp</name>
    <name type="synonym">Marijuana</name>
    <dbReference type="NCBI Taxonomy" id="3483"/>
    <lineage>
        <taxon>Eukaryota</taxon>
        <taxon>Viridiplantae</taxon>
        <taxon>Streptophyta</taxon>
        <taxon>Embryophyta</taxon>
        <taxon>Tracheophyta</taxon>
        <taxon>Spermatophyta</taxon>
        <taxon>Magnoliopsida</taxon>
        <taxon>eudicotyledons</taxon>
        <taxon>Gunneridae</taxon>
        <taxon>Pentapetalae</taxon>
        <taxon>rosids</taxon>
        <taxon>fabids</taxon>
        <taxon>Rosales</taxon>
        <taxon>Cannabaceae</taxon>
        <taxon>Cannabis</taxon>
    </lineage>
</organism>
<proteinExistence type="predicted"/>
<evidence type="ECO:0000256" key="6">
    <source>
        <dbReference type="ARBA" id="ARBA00022741"/>
    </source>
</evidence>
<evidence type="ECO:0000313" key="15">
    <source>
        <dbReference type="EMBL" id="KAF4373888.1"/>
    </source>
</evidence>
<dbReference type="GO" id="GO:0005524">
    <property type="term" value="F:ATP binding"/>
    <property type="evidence" value="ECO:0007669"/>
    <property type="project" value="UniProtKB-UniRule"/>
</dbReference>
<reference evidence="15 16" key="1">
    <citation type="journal article" date="2020" name="bioRxiv">
        <title>Sequence and annotation of 42 cannabis genomes reveals extensive copy number variation in cannabinoid synthesis and pathogen resistance genes.</title>
        <authorList>
            <person name="Mckernan K.J."/>
            <person name="Helbert Y."/>
            <person name="Kane L.T."/>
            <person name="Ebling H."/>
            <person name="Zhang L."/>
            <person name="Liu B."/>
            <person name="Eaton Z."/>
            <person name="Mclaughlin S."/>
            <person name="Kingan S."/>
            <person name="Baybayan P."/>
            <person name="Concepcion G."/>
            <person name="Jordan M."/>
            <person name="Riva A."/>
            <person name="Barbazuk W."/>
            <person name="Harkins T."/>
        </authorList>
    </citation>
    <scope>NUCLEOTIDE SEQUENCE [LARGE SCALE GENOMIC DNA]</scope>
    <source>
        <strain evidence="16">cv. Jamaican Lion 4</strain>
        <tissue evidence="15">Leaf</tissue>
    </source>
</reference>
<keyword evidence="10" id="KW-0325">Glycoprotein</keyword>
<dbReference type="AlphaFoldDB" id="A0A7J6FTC4"/>
<feature type="chain" id="PRO_5029836109" description="Malectin-like domain-containing protein" evidence="13">
    <location>
        <begin position="24"/>
        <end position="691"/>
    </location>
</feature>
<dbReference type="GO" id="GO:0016020">
    <property type="term" value="C:membrane"/>
    <property type="evidence" value="ECO:0007669"/>
    <property type="project" value="UniProtKB-SubCell"/>
</dbReference>
<evidence type="ECO:0000256" key="2">
    <source>
        <dbReference type="ARBA" id="ARBA00022527"/>
    </source>
</evidence>
<evidence type="ECO:0000256" key="11">
    <source>
        <dbReference type="PROSITE-ProRule" id="PRU10141"/>
    </source>
</evidence>
<keyword evidence="8 12" id="KW-1133">Transmembrane helix</keyword>
<evidence type="ECO:0000256" key="8">
    <source>
        <dbReference type="ARBA" id="ARBA00022989"/>
    </source>
</evidence>
<gene>
    <name evidence="15" type="ORF">F8388_007794</name>
</gene>
<keyword evidence="2" id="KW-0418">Kinase</keyword>
<feature type="binding site" evidence="11">
    <location>
        <position position="525"/>
    </location>
    <ligand>
        <name>ATP</name>
        <dbReference type="ChEBI" id="CHEBI:30616"/>
    </ligand>
</feature>
<dbReference type="Proteomes" id="UP000525078">
    <property type="component" value="Unassembled WGS sequence"/>
</dbReference>
<feature type="domain" description="Malectin-like" evidence="14">
    <location>
        <begin position="41"/>
        <end position="398"/>
    </location>
</feature>
<feature type="signal peptide" evidence="13">
    <location>
        <begin position="1"/>
        <end position="23"/>
    </location>
</feature>
<evidence type="ECO:0000256" key="1">
    <source>
        <dbReference type="ARBA" id="ARBA00004479"/>
    </source>
</evidence>
<keyword evidence="5 13" id="KW-0732">Signal</keyword>
<dbReference type="Gene3D" id="1.10.510.10">
    <property type="entry name" value="Transferase(Phosphotransferase) domain 1"/>
    <property type="match status" value="1"/>
</dbReference>
<dbReference type="InterPro" id="IPR011009">
    <property type="entry name" value="Kinase-like_dom_sf"/>
</dbReference>
<evidence type="ECO:0000256" key="9">
    <source>
        <dbReference type="ARBA" id="ARBA00023136"/>
    </source>
</evidence>
<dbReference type="InterPro" id="IPR045272">
    <property type="entry name" value="ANXUR1/2-like"/>
</dbReference>
<dbReference type="FunFam" id="2.60.120.430:FF:000005">
    <property type="entry name" value="Putative receptor-like protein kinase"/>
    <property type="match status" value="1"/>
</dbReference>
<dbReference type="EMBL" id="JAATIP010000098">
    <property type="protein sequence ID" value="KAF4373888.1"/>
    <property type="molecule type" value="Genomic_DNA"/>
</dbReference>
<comment type="caution">
    <text evidence="15">The sequence shown here is derived from an EMBL/GenBank/DDBJ whole genome shotgun (WGS) entry which is preliminary data.</text>
</comment>
<evidence type="ECO:0000256" key="12">
    <source>
        <dbReference type="SAM" id="Phobius"/>
    </source>
</evidence>
<dbReference type="SUPFAM" id="SSF56112">
    <property type="entry name" value="Protein kinase-like (PK-like)"/>
    <property type="match status" value="1"/>
</dbReference>
<name>A0A7J6FTC4_CANSA</name>
<comment type="subcellular location">
    <subcellularLocation>
        <location evidence="1">Membrane</location>
        <topology evidence="1">Single-pass type I membrane protein</topology>
    </subcellularLocation>
</comment>
<evidence type="ECO:0000256" key="10">
    <source>
        <dbReference type="ARBA" id="ARBA00023180"/>
    </source>
</evidence>
<evidence type="ECO:0000256" key="7">
    <source>
        <dbReference type="ARBA" id="ARBA00022840"/>
    </source>
</evidence>
<evidence type="ECO:0000313" key="16">
    <source>
        <dbReference type="Proteomes" id="UP000525078"/>
    </source>
</evidence>
<dbReference type="Gene3D" id="3.30.200.20">
    <property type="entry name" value="Phosphorylase Kinase, domain 1"/>
    <property type="match status" value="1"/>
</dbReference>
<dbReference type="GO" id="GO:0004674">
    <property type="term" value="F:protein serine/threonine kinase activity"/>
    <property type="evidence" value="ECO:0007669"/>
    <property type="project" value="UniProtKB-KW"/>
</dbReference>
<dbReference type="Pfam" id="PF12819">
    <property type="entry name" value="Malectin_like"/>
    <property type="match status" value="1"/>
</dbReference>
<dbReference type="PANTHER" id="PTHR34590">
    <property type="entry name" value="OS03G0124300 PROTEIN-RELATED"/>
    <property type="match status" value="1"/>
</dbReference>
<keyword evidence="4 12" id="KW-0812">Transmembrane</keyword>
<keyword evidence="6 11" id="KW-0547">Nucleotide-binding</keyword>
<dbReference type="InterPro" id="IPR024788">
    <property type="entry name" value="Malectin-like_Carb-bd_dom"/>
</dbReference>
<sequence>MLSSSSSVFFQLCLLLFLHFSSLQIFSLSESDYTPPDKYFIACGSKTNITTKDSRTFIGDRTKKPPFFLSTGQSKPIINTDETSNDMSFLYKTARVFKTPSSYELEVDKKGTYMVRLHFYSFPSEFNLSQAVFDVVASGYSLLSNFSVRKSSDRPIEEFILPVKKERFKLYFHPLKNSPLAFVNAIEVFLVPEEDLLPNSAQLITSDGEKGNQSNLVSLVYRTIHRINVGGDNITSESDLLWRTWLEDDGFLINPKATKKSEYYDGKLNFLSGGSTKYSAPEYVYKTGRELNVEANFSKATWAFPVSKTAMKYLVRVHLCDIIGKGLSVFDFSLFVYNKFIKTIDAFDEIGNLQSPFHLDYVVDTNGSGFINISIGLGPSNNWSNVPNAYLNGVEIFEIEKISSLVIPLESPHKKNQNGLVVGSGSCVGFLIIIGILIIALMVLRSRKAKSKRNSSEFLYGGMSLADHDIPNASNLQLRLKKSFAEIKRATDNFDEKKLVGEGGFGKVYKGTLKEKEEHIEVAVKRSQPGHGQGVTEFHTEILCAKPAIFSQPKEENVSLAKWGMEYYRNGQLEKIIDPSLASEIDTASLRVVGDIAEKCLKENGSERPTMDGVVWALRYALQLHQIASRREGFEDTFTTNSSLETLFPSVHHMPTNAFPVEIDDDDDDASMYGDIYSNTFSTQFSTTNEL</sequence>
<evidence type="ECO:0000256" key="5">
    <source>
        <dbReference type="ARBA" id="ARBA00022729"/>
    </source>
</evidence>
<dbReference type="InterPro" id="IPR017441">
    <property type="entry name" value="Protein_kinase_ATP_BS"/>
</dbReference>
<dbReference type="Gene3D" id="2.60.120.430">
    <property type="entry name" value="Galactose-binding lectin"/>
    <property type="match status" value="2"/>
</dbReference>
<accession>A0A7J6FTC4</accession>
<dbReference type="PANTHER" id="PTHR34590:SF12">
    <property type="entry name" value="CARBOHYDRATE-BINDING PROTEIN OF THE ER PROTEIN"/>
    <property type="match status" value="1"/>
</dbReference>
<dbReference type="PROSITE" id="PS00107">
    <property type="entry name" value="PROTEIN_KINASE_ATP"/>
    <property type="match status" value="1"/>
</dbReference>
<evidence type="ECO:0000256" key="4">
    <source>
        <dbReference type="ARBA" id="ARBA00022692"/>
    </source>
</evidence>